<dbReference type="InterPro" id="IPR029071">
    <property type="entry name" value="Ubiquitin-like_domsf"/>
</dbReference>
<dbReference type="Gene3D" id="2.30.29.30">
    <property type="entry name" value="Pleckstrin-homology domain (PH domain)/Phosphotyrosine-binding domain (PTB)"/>
    <property type="match status" value="1"/>
</dbReference>
<dbReference type="InterPro" id="IPR036034">
    <property type="entry name" value="PDZ_sf"/>
</dbReference>
<feature type="region of interest" description="Disordered" evidence="5">
    <location>
        <begin position="784"/>
        <end position="824"/>
    </location>
</feature>
<feature type="domain" description="PDZ" evidence="7">
    <location>
        <begin position="17"/>
        <end position="94"/>
    </location>
</feature>
<feature type="compositionally biased region" description="Low complexity" evidence="5">
    <location>
        <begin position="469"/>
        <end position="484"/>
    </location>
</feature>
<dbReference type="InterPro" id="IPR024066">
    <property type="entry name" value="RGS_subdom1/3"/>
</dbReference>
<dbReference type="PROSITE" id="PS50132">
    <property type="entry name" value="RGS"/>
    <property type="match status" value="1"/>
</dbReference>
<dbReference type="Pfam" id="PF00640">
    <property type="entry name" value="PID"/>
    <property type="match status" value="1"/>
</dbReference>
<organism evidence="10 11">
    <name type="scientific">Limulus polyphemus</name>
    <name type="common">Atlantic horseshoe crab</name>
    <dbReference type="NCBI Taxonomy" id="6850"/>
    <lineage>
        <taxon>Eukaryota</taxon>
        <taxon>Metazoa</taxon>
        <taxon>Ecdysozoa</taxon>
        <taxon>Arthropoda</taxon>
        <taxon>Chelicerata</taxon>
        <taxon>Merostomata</taxon>
        <taxon>Xiphosura</taxon>
        <taxon>Limulidae</taxon>
        <taxon>Limulus</taxon>
    </lineage>
</organism>
<dbReference type="Pfam" id="PF00595">
    <property type="entry name" value="PDZ"/>
    <property type="match status" value="1"/>
</dbReference>
<dbReference type="PANTHER" id="PTHR45945">
    <property type="entry name" value="REGULATOR OF G-PROTEIN SIGNALING LOCO"/>
    <property type="match status" value="1"/>
</dbReference>
<dbReference type="SUPFAM" id="SSF48097">
    <property type="entry name" value="Regulator of G-protein signaling, RGS"/>
    <property type="match status" value="1"/>
</dbReference>
<feature type="domain" description="RBD" evidence="9">
    <location>
        <begin position="1183"/>
        <end position="1253"/>
    </location>
</feature>
<dbReference type="SUPFAM" id="SSF50156">
    <property type="entry name" value="PDZ domain-like"/>
    <property type="match status" value="1"/>
</dbReference>
<evidence type="ECO:0000256" key="5">
    <source>
        <dbReference type="SAM" id="MobiDB-lite"/>
    </source>
</evidence>
<evidence type="ECO:0000256" key="3">
    <source>
        <dbReference type="ARBA" id="ARBA00022490"/>
    </source>
</evidence>
<evidence type="ECO:0000259" key="7">
    <source>
        <dbReference type="PROSITE" id="PS50106"/>
    </source>
</evidence>
<dbReference type="SMART" id="SM00462">
    <property type="entry name" value="PTB"/>
    <property type="match status" value="1"/>
</dbReference>
<dbReference type="InterPro" id="IPR016137">
    <property type="entry name" value="RGS"/>
</dbReference>
<dbReference type="GeneID" id="106466059"/>
<dbReference type="PROSITE" id="PS50106">
    <property type="entry name" value="PDZ"/>
    <property type="match status" value="1"/>
</dbReference>
<dbReference type="Gene3D" id="3.10.20.90">
    <property type="entry name" value="Phosphatidylinositol 3-kinase Catalytic Subunit, Chain A, domain 1"/>
    <property type="match status" value="2"/>
</dbReference>
<feature type="domain" description="PID" evidence="6">
    <location>
        <begin position="288"/>
        <end position="397"/>
    </location>
</feature>
<dbReference type="SMART" id="SM00228">
    <property type="entry name" value="PDZ"/>
    <property type="match status" value="1"/>
</dbReference>
<keyword evidence="2" id="KW-0343">GTPase activation</keyword>
<name>A0ABM1BGW6_LIMPO</name>
<evidence type="ECO:0000256" key="1">
    <source>
        <dbReference type="ARBA" id="ARBA00004496"/>
    </source>
</evidence>
<feature type="compositionally biased region" description="Polar residues" evidence="5">
    <location>
        <begin position="554"/>
        <end position="569"/>
    </location>
</feature>
<dbReference type="CDD" id="cd01817">
    <property type="entry name" value="RBD1_RGS12_like"/>
    <property type="match status" value="1"/>
</dbReference>
<comment type="subcellular location">
    <subcellularLocation>
        <location evidence="1">Cytoplasm</location>
    </subcellularLocation>
</comment>
<dbReference type="InterPro" id="IPR003109">
    <property type="entry name" value="GoLoco_motif"/>
</dbReference>
<proteinExistence type="predicted"/>
<feature type="compositionally biased region" description="Low complexity" evidence="5">
    <location>
        <begin position="538"/>
        <end position="553"/>
    </location>
</feature>
<feature type="region of interest" description="Disordered" evidence="5">
    <location>
        <begin position="1666"/>
        <end position="1716"/>
    </location>
</feature>
<dbReference type="InterPro" id="IPR003116">
    <property type="entry name" value="RBD_dom"/>
</dbReference>
<dbReference type="InterPro" id="IPR046995">
    <property type="entry name" value="RGS10/12/14-like"/>
</dbReference>
<evidence type="ECO:0000259" key="6">
    <source>
        <dbReference type="PROSITE" id="PS01179"/>
    </source>
</evidence>
<keyword evidence="10" id="KW-1185">Reference proteome</keyword>
<feature type="region of interest" description="Disordered" evidence="5">
    <location>
        <begin position="740"/>
        <end position="766"/>
    </location>
</feature>
<dbReference type="Pfam" id="PF00615">
    <property type="entry name" value="RGS"/>
    <property type="match status" value="1"/>
</dbReference>
<dbReference type="Gene3D" id="1.10.167.10">
    <property type="entry name" value="Regulator of G-protein Signalling 4, domain 2"/>
    <property type="match status" value="1"/>
</dbReference>
<feature type="region of interest" description="Disordered" evidence="5">
    <location>
        <begin position="999"/>
        <end position="1072"/>
    </location>
</feature>
<evidence type="ECO:0000259" key="8">
    <source>
        <dbReference type="PROSITE" id="PS50132"/>
    </source>
</evidence>
<feature type="domain" description="RBD" evidence="9">
    <location>
        <begin position="1112"/>
        <end position="1182"/>
    </location>
</feature>
<dbReference type="Gene3D" id="1.10.196.10">
    <property type="match status" value="1"/>
</dbReference>
<evidence type="ECO:0000313" key="10">
    <source>
        <dbReference type="Proteomes" id="UP000694941"/>
    </source>
</evidence>
<dbReference type="InterPro" id="IPR036305">
    <property type="entry name" value="RGS_sf"/>
</dbReference>
<feature type="compositionally biased region" description="Basic and acidic residues" evidence="5">
    <location>
        <begin position="999"/>
        <end position="1012"/>
    </location>
</feature>
<gene>
    <name evidence="11" type="primary">LOC106466059</name>
</gene>
<dbReference type="InterPro" id="IPR001478">
    <property type="entry name" value="PDZ"/>
</dbReference>
<dbReference type="CDD" id="cd06710">
    <property type="entry name" value="PDZ_RGS12-like"/>
    <property type="match status" value="1"/>
</dbReference>
<protein>
    <submittedName>
        <fullName evidence="11">Regulator of G-protein signaling loco-like</fullName>
    </submittedName>
</protein>
<dbReference type="SMART" id="SM00315">
    <property type="entry name" value="RGS"/>
    <property type="match status" value="1"/>
</dbReference>
<dbReference type="CDD" id="cd17067">
    <property type="entry name" value="RBD2_RGS12_like"/>
    <property type="match status" value="1"/>
</dbReference>
<feature type="compositionally biased region" description="Basic and acidic residues" evidence="5">
    <location>
        <begin position="1026"/>
        <end position="1046"/>
    </location>
</feature>
<dbReference type="PRINTS" id="PR01301">
    <property type="entry name" value="RGSPROTEIN"/>
</dbReference>
<dbReference type="PROSITE" id="PS50898">
    <property type="entry name" value="RBD"/>
    <property type="match status" value="2"/>
</dbReference>
<feature type="region of interest" description="Disordered" evidence="5">
    <location>
        <begin position="466"/>
        <end position="490"/>
    </location>
</feature>
<keyword evidence="3" id="KW-0963">Cytoplasm</keyword>
<sequence length="1777" mass="198789">MHQNRRRKKRPSYGVRTVEISRGKNGFGFTISGQAPCILSCIVTGSPAEKAGLRPGDFLIAVNGHNVSKAPHDDVVRLIGNSNGVLKLQIAENYYSDSSDEEFVAVTRPRPKYPHRLRRHHQFNVCRAEKVVQDLQSGALFVDLPGGSTPHPNQKRHSKDGGNLPIDVTLNMGSRANRPLLDLILQHRLRGSGSRSSGLIGSPVCDLGVRVISKIKQTPNSVKRKDQKFPKSQSHPDHLNISGVTKPFHSVFTEQELNNILYPTGSRQCDQEDKEDSSSSNIILRAVVGYLGTIEMPKEPQLQSCRLQAIRNCIRRLRIEKKVHTLVLLSVFSDSVVLTNPHGLTLAKFPAEKITFSGVYSDDKKFFGLVTTHNVNEDVVEENRVSPSALSSSCHVFMVDPKLQPHHQHLKRAKAFHLSCTLNPVTNRCKEFPESAEPILQVITGLYKSRLGLNIDAAPGLVDIDAHISPQPSHTSSNSSNSDSGIGFRDEVGNASDRVLIVDVENFNRYRTNSLDRQTLSVPALSLTRQPLRMLPVSQENNSQTSSSQHQNNEGNKNSSPQNVPDDQSSRLTVRAMPDPVGFQRANVSLNSERLDAQTNPSNIRLSMHKYMQQQNQGNFLVPQNYQTSGFSKSSVGSSQDKSEECIVKQKQVLTGFPNTTSQHLANYKLSPKVYGLDPVMLVANKSEIKQLCEGGDNKEPQVLSEITTEYFDEQTILNVKDHKDCGDCKIYDRVVEGAEDGDESKAVQTSTQDEDSSEDGCPKKVEHGLEATKKWVRTSSLRRHLGRKQSVRRKTHEAGTVSDGELATSKHSPAGSMLDLNQASDNSIKGSSSCCNSERGVDVGRVGGWAAGFNQLLEDPAGLYTFTEFLKKEFSQENMMFWIACEQYKKLGDKEKMKQMAKDIFNKHMCVGALEPVNVDSQARQVTADGLEQPTSNLFVAAQKQIFNLMKFDCYQRFLKSQLFKECMMCEMQGRPLLYEGQADTLFAEFGISDDKGNFKEKSKEDAEERRRKYLLPWHKSNKSKPSDNKKGVGKLVDRQSDLRKSSRRKKEKENIKAEDTSSTCSTNFTGSRSSVASSEFGMFCKPATSKESLNSIEVATFSSQFLEGCHLCRVILPDKSTTVIKTQPGETIGTMLRRLIERRGLGFSAADAFIVATGKAVDQNADVATLGYQELRMEQRILFCLDLPQKKVVGVKAKPGKSCGEVLKPILEKYHYNIEHVVLQLARTQKPVTSLMPISILDNQRVLVQTKDDYKEWVPESGKIIPIAVRLQQPVSTPEQEDVTKKAFEELLNQSSQLQFDDLGVVDLENQRSVENKVNSLQATLQLQSGFTEPKKLPSGLVRRNSFHLDHESQSSLKNKSKFNFGNRTSLHEAMGIRVQLPMLDHPISSQDGTKLERDDLFEVWNRAERGRLDDQRGTEINFELPDFLKVESNLLSKKKRLGQSLPAEQDLREIVKYRGRDHSKKDRRSHLPFAKLEKDLDISPTLHFSDHSFSVDSIFPTSEQAEEYFGASLRCRPHLGFPGDMQERFFCDWRIPPTTRQRPVPPLPGIPLVKLPPRPSSHPIPRFPPYQRPTTRSLPLCIEESSFRAPSISPATDMDDPLFKDNIETLDLDLDLDVNLKAQQSNDESLNRLKMPPPSVLTSTAIHLDKTNYSPVKIAISDSSSDKKSFSPPPCHHSPTRRLSCEPPPLPPKAKTRGPPPRPPSRQCPSLNAHCCQGSEEELTGEDDFRIPLAATTQSIANSRSEFNKLKSWTKRGLQHEKENSSTKCNISFV</sequence>
<feature type="compositionally biased region" description="Basic residues" evidence="5">
    <location>
        <begin position="784"/>
        <end position="796"/>
    </location>
</feature>
<feature type="compositionally biased region" description="Basic and acidic residues" evidence="5">
    <location>
        <begin position="223"/>
        <end position="238"/>
    </location>
</feature>
<dbReference type="CDD" id="cd13162">
    <property type="entry name" value="PTB_RGS12"/>
    <property type="match status" value="1"/>
</dbReference>
<evidence type="ECO:0000256" key="2">
    <source>
        <dbReference type="ARBA" id="ARBA00022468"/>
    </source>
</evidence>
<evidence type="ECO:0000259" key="9">
    <source>
        <dbReference type="PROSITE" id="PS50898"/>
    </source>
</evidence>
<dbReference type="PROSITE" id="PS50877">
    <property type="entry name" value="GOLOCO"/>
    <property type="match status" value="1"/>
</dbReference>
<dbReference type="InterPro" id="IPR011993">
    <property type="entry name" value="PH-like_dom_sf"/>
</dbReference>
<evidence type="ECO:0000256" key="4">
    <source>
        <dbReference type="ARBA" id="ARBA00022737"/>
    </source>
</evidence>
<reference evidence="11" key="1">
    <citation type="submission" date="2025-08" db="UniProtKB">
        <authorList>
            <consortium name="RefSeq"/>
        </authorList>
    </citation>
    <scope>IDENTIFICATION</scope>
    <source>
        <tissue evidence="11">Muscle</tissue>
    </source>
</reference>
<accession>A0ABM1BGW6</accession>
<feature type="domain" description="RGS" evidence="8">
    <location>
        <begin position="853"/>
        <end position="969"/>
    </location>
</feature>
<dbReference type="PROSITE" id="PS01179">
    <property type="entry name" value="PID"/>
    <property type="match status" value="1"/>
</dbReference>
<dbReference type="PANTHER" id="PTHR45945:SF3">
    <property type="entry name" value="REGULATOR OF G-PROTEIN SIGNALING LOCO"/>
    <property type="match status" value="1"/>
</dbReference>
<feature type="compositionally biased region" description="Polar residues" evidence="5">
    <location>
        <begin position="1062"/>
        <end position="1072"/>
    </location>
</feature>
<dbReference type="SMART" id="SM00455">
    <property type="entry name" value="RBD"/>
    <property type="match status" value="2"/>
</dbReference>
<dbReference type="SUPFAM" id="SSF54236">
    <property type="entry name" value="Ubiquitin-like"/>
    <property type="match status" value="2"/>
</dbReference>
<keyword evidence="4" id="KW-0677">Repeat</keyword>
<dbReference type="Pfam" id="PF02196">
    <property type="entry name" value="RBD"/>
    <property type="match status" value="1"/>
</dbReference>
<feature type="compositionally biased region" description="Pro residues" evidence="5">
    <location>
        <begin position="1689"/>
        <end position="1709"/>
    </location>
</feature>
<dbReference type="SUPFAM" id="SSF50729">
    <property type="entry name" value="PH domain-like"/>
    <property type="match status" value="1"/>
</dbReference>
<evidence type="ECO:0000313" key="11">
    <source>
        <dbReference type="RefSeq" id="XP_013781755.1"/>
    </source>
</evidence>
<dbReference type="InterPro" id="IPR006020">
    <property type="entry name" value="PTB/PI_dom"/>
</dbReference>
<dbReference type="InterPro" id="IPR044926">
    <property type="entry name" value="RGS_subdomain_2"/>
</dbReference>
<dbReference type="Proteomes" id="UP000694941">
    <property type="component" value="Unplaced"/>
</dbReference>
<dbReference type="Gene3D" id="2.30.42.10">
    <property type="match status" value="1"/>
</dbReference>
<feature type="region of interest" description="Disordered" evidence="5">
    <location>
        <begin position="538"/>
        <end position="569"/>
    </location>
</feature>
<dbReference type="RefSeq" id="XP_013781755.1">
    <property type="nucleotide sequence ID" value="XM_013926301.2"/>
</dbReference>
<feature type="region of interest" description="Disordered" evidence="5">
    <location>
        <begin position="219"/>
        <end position="240"/>
    </location>
</feature>